<keyword evidence="1" id="KW-1133">Transmembrane helix</keyword>
<name>T0M9K2_9MICR</name>
<gene>
    <name evidence="2" type="ORF">NAPIS_ORF02355</name>
</gene>
<keyword evidence="3" id="KW-1185">Reference proteome</keyword>
<keyword evidence="1" id="KW-0472">Membrane</keyword>
<evidence type="ECO:0000256" key="1">
    <source>
        <dbReference type="SAM" id="Phobius"/>
    </source>
</evidence>
<evidence type="ECO:0000313" key="3">
    <source>
        <dbReference type="Proteomes" id="UP000053780"/>
    </source>
</evidence>
<evidence type="ECO:0000313" key="2">
    <source>
        <dbReference type="EMBL" id="EQB60071.1"/>
    </source>
</evidence>
<dbReference type="HOGENOM" id="CLU_2292448_0_0_1"/>
<protein>
    <submittedName>
        <fullName evidence="2">Uncharacterized protein</fullName>
    </submittedName>
</protein>
<accession>T0M9K2</accession>
<dbReference type="Proteomes" id="UP000053780">
    <property type="component" value="Unassembled WGS sequence"/>
</dbReference>
<feature type="transmembrane region" description="Helical" evidence="1">
    <location>
        <begin position="70"/>
        <end position="97"/>
    </location>
</feature>
<reference evidence="2 3" key="1">
    <citation type="journal article" date="2013" name="BMC Genomics">
        <title>Genome sequencing and comparative genomics of honey bee microsporidia, Nosema apis reveal novel insights into host-parasite interactions.</title>
        <authorList>
            <person name="Chen Yp."/>
            <person name="Pettis J.S."/>
            <person name="Zhao Y."/>
            <person name="Liu X."/>
            <person name="Tallon L.J."/>
            <person name="Sadzewicz L.D."/>
            <person name="Li R."/>
            <person name="Zheng H."/>
            <person name="Huang S."/>
            <person name="Zhang X."/>
            <person name="Hamilton M.C."/>
            <person name="Pernal S.F."/>
            <person name="Melathopoulos A.P."/>
            <person name="Yan X."/>
            <person name="Evans J.D."/>
        </authorList>
    </citation>
    <scope>NUCLEOTIDE SEQUENCE [LARGE SCALE GENOMIC DNA]</scope>
    <source>
        <strain evidence="2 3">BRL 01</strain>
    </source>
</reference>
<sequence length="101" mass="11987">MNNKKSICEFTNPMYEDIFTDKNQHENVFENNIIQSININQNEQEKNFISKFLIGIKYFFSKTICLNYKIILAIFLFIIFGCAVSFKVFLLIGNWYVTYSN</sequence>
<proteinExistence type="predicted"/>
<organism evidence="2 3">
    <name type="scientific">Vairimorpha apis BRL 01</name>
    <dbReference type="NCBI Taxonomy" id="1037528"/>
    <lineage>
        <taxon>Eukaryota</taxon>
        <taxon>Fungi</taxon>
        <taxon>Fungi incertae sedis</taxon>
        <taxon>Microsporidia</taxon>
        <taxon>Nosematidae</taxon>
        <taxon>Vairimorpha</taxon>
    </lineage>
</organism>
<dbReference type="EMBL" id="KE647332">
    <property type="protein sequence ID" value="EQB60071.1"/>
    <property type="molecule type" value="Genomic_DNA"/>
</dbReference>
<dbReference type="VEuPathDB" id="MicrosporidiaDB:NAPIS_ORF02355"/>
<dbReference type="AlphaFoldDB" id="T0M9K2"/>
<keyword evidence="1" id="KW-0812">Transmembrane</keyword>